<feature type="domain" description="HSF-type DNA-binding" evidence="7">
    <location>
        <begin position="23"/>
        <end position="129"/>
    </location>
</feature>
<proteinExistence type="inferred from homology"/>
<evidence type="ECO:0000256" key="1">
    <source>
        <dbReference type="ARBA" id="ARBA00004123"/>
    </source>
</evidence>
<dbReference type="InterPro" id="IPR000232">
    <property type="entry name" value="HSF_DNA-bd"/>
</dbReference>
<dbReference type="Gene3D" id="1.10.10.10">
    <property type="entry name" value="Winged helix-like DNA-binding domain superfamily/Winged helix DNA-binding domain"/>
    <property type="match status" value="1"/>
</dbReference>
<dbReference type="SMART" id="SM00415">
    <property type="entry name" value="HSF"/>
    <property type="match status" value="1"/>
</dbReference>
<feature type="compositionally biased region" description="Basic and acidic residues" evidence="6">
    <location>
        <begin position="181"/>
        <end position="190"/>
    </location>
</feature>
<dbReference type="Pfam" id="PF00447">
    <property type="entry name" value="HSF_DNA-bind"/>
    <property type="match status" value="1"/>
</dbReference>
<organism evidence="8 9">
    <name type="scientific">Haemaphysalis longicornis</name>
    <name type="common">Bush tick</name>
    <dbReference type="NCBI Taxonomy" id="44386"/>
    <lineage>
        <taxon>Eukaryota</taxon>
        <taxon>Metazoa</taxon>
        <taxon>Ecdysozoa</taxon>
        <taxon>Arthropoda</taxon>
        <taxon>Chelicerata</taxon>
        <taxon>Arachnida</taxon>
        <taxon>Acari</taxon>
        <taxon>Parasitiformes</taxon>
        <taxon>Ixodida</taxon>
        <taxon>Ixodoidea</taxon>
        <taxon>Ixodidae</taxon>
        <taxon>Haemaphysalinae</taxon>
        <taxon>Haemaphysalis</taxon>
    </lineage>
</organism>
<comment type="similarity">
    <text evidence="2 5">Belongs to the HSF family.</text>
</comment>
<evidence type="ECO:0000256" key="2">
    <source>
        <dbReference type="ARBA" id="ARBA00006403"/>
    </source>
</evidence>
<protein>
    <recommendedName>
        <fullName evidence="7">HSF-type DNA-binding domain-containing protein</fullName>
    </recommendedName>
</protein>
<evidence type="ECO:0000313" key="8">
    <source>
        <dbReference type="EMBL" id="KAH9375720.1"/>
    </source>
</evidence>
<name>A0A9J6GME2_HAELO</name>
<dbReference type="SUPFAM" id="SSF46785">
    <property type="entry name" value="Winged helix' DNA-binding domain"/>
    <property type="match status" value="1"/>
</dbReference>
<dbReference type="GO" id="GO:0003700">
    <property type="term" value="F:DNA-binding transcription factor activity"/>
    <property type="evidence" value="ECO:0007669"/>
    <property type="project" value="InterPro"/>
</dbReference>
<dbReference type="PANTHER" id="PTHR10015:SF465">
    <property type="entry name" value="HSF-TYPE DNA-BINDING DOMAIN-CONTAINING PROTEIN"/>
    <property type="match status" value="1"/>
</dbReference>
<dbReference type="InterPro" id="IPR036390">
    <property type="entry name" value="WH_DNA-bd_sf"/>
</dbReference>
<dbReference type="EMBL" id="JABSTR010000007">
    <property type="protein sequence ID" value="KAH9375720.1"/>
    <property type="molecule type" value="Genomic_DNA"/>
</dbReference>
<feature type="region of interest" description="Disordered" evidence="6">
    <location>
        <begin position="1"/>
        <end position="22"/>
    </location>
</feature>
<keyword evidence="4" id="KW-0539">Nucleus</keyword>
<keyword evidence="3" id="KW-0238">DNA-binding</keyword>
<sequence length="366" mass="40148">MDPADEPEDSQLSPSSSKDQSLRTLSFPNKLWKIINECRSGAICWTTDGTAVAINYAKFQSDYLENRLDIFKTNNITSFIRQLNLYGFRMVSPQYRVTMGNPERPDLHVFRNDFFLRGRPDLLQLVTRKTGALRAKMSQRDDGAGAGPSSGRQQNGHADGSHGGRNQGNALPRHKHAAVKRPVDRQRRDGQVGAIGGPSPRPPAAPTFRVNGPPLDMQGGYGYNANYWDSMLWSSQESTSETESSDEEDDYSPNSGTEEEPTSAASAGSSTSVVSEEAVVDYDAEDSFVDGLIQRTIGRNEGTSDNCAREMALLLDPNQPPSVVLMFHGAEEAHNLMPSIEEYLRVDPGIRPVGESSDEEDAETSS</sequence>
<dbReference type="VEuPathDB" id="VectorBase:HLOH_056002"/>
<dbReference type="InterPro" id="IPR036388">
    <property type="entry name" value="WH-like_DNA-bd_sf"/>
</dbReference>
<dbReference type="Proteomes" id="UP000821853">
    <property type="component" value="Chromosome 5"/>
</dbReference>
<feature type="compositionally biased region" description="Acidic residues" evidence="6">
    <location>
        <begin position="243"/>
        <end position="261"/>
    </location>
</feature>
<dbReference type="AlphaFoldDB" id="A0A9J6GME2"/>
<keyword evidence="9" id="KW-1185">Reference proteome</keyword>
<feature type="compositionally biased region" description="Low complexity" evidence="6">
    <location>
        <begin position="262"/>
        <end position="273"/>
    </location>
</feature>
<dbReference type="PANTHER" id="PTHR10015">
    <property type="entry name" value="HEAT SHOCK TRANSCRIPTION FACTOR"/>
    <property type="match status" value="1"/>
</dbReference>
<dbReference type="GO" id="GO:0005634">
    <property type="term" value="C:nucleus"/>
    <property type="evidence" value="ECO:0007669"/>
    <property type="project" value="UniProtKB-SubCell"/>
</dbReference>
<feature type="compositionally biased region" description="Low complexity" evidence="6">
    <location>
        <begin position="10"/>
        <end position="19"/>
    </location>
</feature>
<reference evidence="8 9" key="1">
    <citation type="journal article" date="2020" name="Cell">
        <title>Large-Scale Comparative Analyses of Tick Genomes Elucidate Their Genetic Diversity and Vector Capacities.</title>
        <authorList>
            <consortium name="Tick Genome and Microbiome Consortium (TIGMIC)"/>
            <person name="Jia N."/>
            <person name="Wang J."/>
            <person name="Shi W."/>
            <person name="Du L."/>
            <person name="Sun Y."/>
            <person name="Zhan W."/>
            <person name="Jiang J.F."/>
            <person name="Wang Q."/>
            <person name="Zhang B."/>
            <person name="Ji P."/>
            <person name="Bell-Sakyi L."/>
            <person name="Cui X.M."/>
            <person name="Yuan T.T."/>
            <person name="Jiang B.G."/>
            <person name="Yang W.F."/>
            <person name="Lam T.T."/>
            <person name="Chang Q.C."/>
            <person name="Ding S.J."/>
            <person name="Wang X.J."/>
            <person name="Zhu J.G."/>
            <person name="Ruan X.D."/>
            <person name="Zhao L."/>
            <person name="Wei J.T."/>
            <person name="Ye R.Z."/>
            <person name="Que T.C."/>
            <person name="Du C.H."/>
            <person name="Zhou Y.H."/>
            <person name="Cheng J.X."/>
            <person name="Dai P.F."/>
            <person name="Guo W.B."/>
            <person name="Han X.H."/>
            <person name="Huang E.J."/>
            <person name="Li L.F."/>
            <person name="Wei W."/>
            <person name="Gao Y.C."/>
            <person name="Liu J.Z."/>
            <person name="Shao H.Z."/>
            <person name="Wang X."/>
            <person name="Wang C.C."/>
            <person name="Yang T.C."/>
            <person name="Huo Q.B."/>
            <person name="Li W."/>
            <person name="Chen H.Y."/>
            <person name="Chen S.E."/>
            <person name="Zhou L.G."/>
            <person name="Ni X.B."/>
            <person name="Tian J.H."/>
            <person name="Sheng Y."/>
            <person name="Liu T."/>
            <person name="Pan Y.S."/>
            <person name="Xia L.Y."/>
            <person name="Li J."/>
            <person name="Zhao F."/>
            <person name="Cao W.C."/>
        </authorList>
    </citation>
    <scope>NUCLEOTIDE SEQUENCE [LARGE SCALE GENOMIC DNA]</scope>
    <source>
        <strain evidence="8">HaeL-2018</strain>
    </source>
</reference>
<evidence type="ECO:0000256" key="3">
    <source>
        <dbReference type="ARBA" id="ARBA00023125"/>
    </source>
</evidence>
<evidence type="ECO:0000259" key="7">
    <source>
        <dbReference type="SMART" id="SM00415"/>
    </source>
</evidence>
<dbReference type="OrthoDB" id="6418155at2759"/>
<evidence type="ECO:0000313" key="9">
    <source>
        <dbReference type="Proteomes" id="UP000821853"/>
    </source>
</evidence>
<dbReference type="OMA" id="DNCAREM"/>
<dbReference type="GO" id="GO:0043565">
    <property type="term" value="F:sequence-specific DNA binding"/>
    <property type="evidence" value="ECO:0007669"/>
    <property type="project" value="InterPro"/>
</dbReference>
<comment type="caution">
    <text evidence="8">The sequence shown here is derived from an EMBL/GenBank/DDBJ whole genome shotgun (WGS) entry which is preliminary data.</text>
</comment>
<comment type="subcellular location">
    <subcellularLocation>
        <location evidence="1">Nucleus</location>
    </subcellularLocation>
</comment>
<feature type="region of interest" description="Disordered" evidence="6">
    <location>
        <begin position="133"/>
        <end position="213"/>
    </location>
</feature>
<accession>A0A9J6GME2</accession>
<gene>
    <name evidence="8" type="ORF">HPB48_017598</name>
</gene>
<evidence type="ECO:0000256" key="5">
    <source>
        <dbReference type="RuleBase" id="RU004020"/>
    </source>
</evidence>
<evidence type="ECO:0000256" key="4">
    <source>
        <dbReference type="ARBA" id="ARBA00023242"/>
    </source>
</evidence>
<evidence type="ECO:0000256" key="6">
    <source>
        <dbReference type="SAM" id="MobiDB-lite"/>
    </source>
</evidence>
<feature type="region of interest" description="Disordered" evidence="6">
    <location>
        <begin position="234"/>
        <end position="273"/>
    </location>
</feature>